<dbReference type="InterPro" id="IPR001507">
    <property type="entry name" value="ZP_dom"/>
</dbReference>
<gene>
    <name evidence="2" type="primary">Dmbt1_2</name>
    <name evidence="2" type="ORF">SEMFRA_R09702</name>
</gene>
<organism evidence="2 3">
    <name type="scientific">Semnornis frantzii</name>
    <dbReference type="NCBI Taxonomy" id="91796"/>
    <lineage>
        <taxon>Eukaryota</taxon>
        <taxon>Metazoa</taxon>
        <taxon>Chordata</taxon>
        <taxon>Craniata</taxon>
        <taxon>Vertebrata</taxon>
        <taxon>Euteleostomi</taxon>
        <taxon>Archelosauria</taxon>
        <taxon>Archosauria</taxon>
        <taxon>Dinosauria</taxon>
        <taxon>Saurischia</taxon>
        <taxon>Theropoda</taxon>
        <taxon>Coelurosauria</taxon>
        <taxon>Aves</taxon>
        <taxon>Neognathae</taxon>
        <taxon>Neoaves</taxon>
        <taxon>Telluraves</taxon>
        <taxon>Coraciimorphae</taxon>
        <taxon>Piciformes</taxon>
        <taxon>Ramphastidae</taxon>
        <taxon>Semnornis</taxon>
    </lineage>
</organism>
<evidence type="ECO:0000259" key="1">
    <source>
        <dbReference type="PROSITE" id="PS51034"/>
    </source>
</evidence>
<feature type="non-terminal residue" evidence="2">
    <location>
        <position position="1"/>
    </location>
</feature>
<protein>
    <submittedName>
        <fullName evidence="2">DMBT1 protein</fullName>
    </submittedName>
</protein>
<dbReference type="InterPro" id="IPR055356">
    <property type="entry name" value="ZP-N"/>
</dbReference>
<dbReference type="OrthoDB" id="10063988at2759"/>
<comment type="caution">
    <text evidence="2">The sequence shown here is derived from an EMBL/GenBank/DDBJ whole genome shotgun (WGS) entry which is preliminary data.</text>
</comment>
<reference evidence="2 3" key="1">
    <citation type="submission" date="2019-09" db="EMBL/GenBank/DDBJ databases">
        <title>Bird 10,000 Genomes (B10K) Project - Family phase.</title>
        <authorList>
            <person name="Zhang G."/>
        </authorList>
    </citation>
    <scope>NUCLEOTIDE SEQUENCE [LARGE SCALE GENOMIC DNA]</scope>
    <source>
        <strain evidence="2">B10K-DU-001-42</strain>
        <tissue evidence="2">Muscle</tissue>
    </source>
</reference>
<dbReference type="PROSITE" id="PS51034">
    <property type="entry name" value="ZP_2"/>
    <property type="match status" value="1"/>
</dbReference>
<proteinExistence type="predicted"/>
<evidence type="ECO:0000313" key="2">
    <source>
        <dbReference type="EMBL" id="NXR10849.1"/>
    </source>
</evidence>
<name>A0A7L2IH33_9PICI</name>
<dbReference type="Proteomes" id="UP000536381">
    <property type="component" value="Unassembled WGS sequence"/>
</dbReference>
<dbReference type="EMBL" id="VWYK01064407">
    <property type="protein sequence ID" value="NXR10849.1"/>
    <property type="molecule type" value="Genomic_DNA"/>
</dbReference>
<keyword evidence="3" id="KW-1185">Reference proteome</keyword>
<feature type="domain" description="ZP" evidence="1">
    <location>
        <begin position="3"/>
        <end position="59"/>
    </location>
</feature>
<dbReference type="AlphaFoldDB" id="A0A7L2IH33"/>
<sequence>ALVCLSSSMRAALDRRYLELQGYSVWNVSLPHAGCSPTVTAAEVVFSIPYNGCGTRREV</sequence>
<dbReference type="Pfam" id="PF23344">
    <property type="entry name" value="ZP-N"/>
    <property type="match status" value="1"/>
</dbReference>
<feature type="non-terminal residue" evidence="2">
    <location>
        <position position="59"/>
    </location>
</feature>
<accession>A0A7L2IH33</accession>
<evidence type="ECO:0000313" key="3">
    <source>
        <dbReference type="Proteomes" id="UP000536381"/>
    </source>
</evidence>
<dbReference type="Gene3D" id="2.60.40.3210">
    <property type="entry name" value="Zona pellucida, ZP-N domain"/>
    <property type="match status" value="1"/>
</dbReference>